<dbReference type="Gene3D" id="3.40.710.10">
    <property type="entry name" value="DD-peptidase/beta-lactamase superfamily"/>
    <property type="match status" value="1"/>
</dbReference>
<keyword evidence="3" id="KW-1185">Reference proteome</keyword>
<reference evidence="2" key="1">
    <citation type="journal article" date="2014" name="Int. J. Syst. Evol. Microbiol.">
        <title>Complete genome sequence of Corynebacterium casei LMG S-19264T (=DSM 44701T), isolated from a smear-ripened cheese.</title>
        <authorList>
            <consortium name="US DOE Joint Genome Institute (JGI-PGF)"/>
            <person name="Walter F."/>
            <person name="Albersmeier A."/>
            <person name="Kalinowski J."/>
            <person name="Ruckert C."/>
        </authorList>
    </citation>
    <scope>NUCLEOTIDE SEQUENCE</scope>
    <source>
        <strain evidence="2">KCTC 42731</strain>
    </source>
</reference>
<proteinExistence type="predicted"/>
<dbReference type="Proteomes" id="UP000623842">
    <property type="component" value="Unassembled WGS sequence"/>
</dbReference>
<dbReference type="GO" id="GO:0019216">
    <property type="term" value="P:regulation of lipid metabolic process"/>
    <property type="evidence" value="ECO:0007669"/>
    <property type="project" value="TreeGrafter"/>
</dbReference>
<dbReference type="AlphaFoldDB" id="A0A919BK14"/>
<gene>
    <name evidence="2" type="ORF">GCM10017161_20850</name>
</gene>
<accession>A0A919BK14</accession>
<dbReference type="GO" id="GO:0006508">
    <property type="term" value="P:proteolysis"/>
    <property type="evidence" value="ECO:0007669"/>
    <property type="project" value="TreeGrafter"/>
</dbReference>
<organism evidence="2 3">
    <name type="scientific">Thalassotalea marina</name>
    <dbReference type="NCBI Taxonomy" id="1673741"/>
    <lineage>
        <taxon>Bacteria</taxon>
        <taxon>Pseudomonadati</taxon>
        <taxon>Pseudomonadota</taxon>
        <taxon>Gammaproteobacteria</taxon>
        <taxon>Alteromonadales</taxon>
        <taxon>Colwelliaceae</taxon>
        <taxon>Thalassotalea</taxon>
    </lineage>
</organism>
<dbReference type="GO" id="GO:0008233">
    <property type="term" value="F:peptidase activity"/>
    <property type="evidence" value="ECO:0007669"/>
    <property type="project" value="TreeGrafter"/>
</dbReference>
<dbReference type="PANTHER" id="PTHR46520">
    <property type="entry name" value="SERINE BETA-LACTAMASE-LIKE PROTEIN LACTB, MITOCHONDRIAL"/>
    <property type="match status" value="1"/>
</dbReference>
<evidence type="ECO:0000313" key="3">
    <source>
        <dbReference type="Proteomes" id="UP000623842"/>
    </source>
</evidence>
<comment type="caution">
    <text evidence="2">The sequence shown here is derived from an EMBL/GenBank/DDBJ whole genome shotgun (WGS) entry which is preliminary data.</text>
</comment>
<reference evidence="2" key="2">
    <citation type="submission" date="2020-09" db="EMBL/GenBank/DDBJ databases">
        <authorList>
            <person name="Sun Q."/>
            <person name="Kim S."/>
        </authorList>
    </citation>
    <scope>NUCLEOTIDE SEQUENCE</scope>
    <source>
        <strain evidence="2">KCTC 42731</strain>
    </source>
</reference>
<dbReference type="SUPFAM" id="SSF56601">
    <property type="entry name" value="beta-lactamase/transpeptidase-like"/>
    <property type="match status" value="1"/>
</dbReference>
<name>A0A919BK14_9GAMM</name>
<dbReference type="InterPro" id="IPR001466">
    <property type="entry name" value="Beta-lactam-related"/>
</dbReference>
<evidence type="ECO:0000259" key="1">
    <source>
        <dbReference type="Pfam" id="PF00144"/>
    </source>
</evidence>
<dbReference type="EMBL" id="BNCK01000004">
    <property type="protein sequence ID" value="GHF92537.1"/>
    <property type="molecule type" value="Genomic_DNA"/>
</dbReference>
<feature type="domain" description="Beta-lactamase-related" evidence="1">
    <location>
        <begin position="43"/>
        <end position="362"/>
    </location>
</feature>
<evidence type="ECO:0000313" key="2">
    <source>
        <dbReference type="EMBL" id="GHF92537.1"/>
    </source>
</evidence>
<dbReference type="InterPro" id="IPR012338">
    <property type="entry name" value="Beta-lactam/transpept-like"/>
</dbReference>
<dbReference type="InterPro" id="IPR052794">
    <property type="entry name" value="Mito_Ser_Protease_LACTB"/>
</dbReference>
<protein>
    <recommendedName>
        <fullName evidence="1">Beta-lactamase-related domain-containing protein</fullName>
    </recommendedName>
</protein>
<dbReference type="PANTHER" id="PTHR46520:SF1">
    <property type="entry name" value="SERINE BETA-LACTAMASE-LIKE PROTEIN LACTB, MITOCHONDRIAL"/>
    <property type="match status" value="1"/>
</dbReference>
<dbReference type="Pfam" id="PF00144">
    <property type="entry name" value="Beta-lactamase"/>
    <property type="match status" value="1"/>
</dbReference>
<sequence length="383" mass="43059">MIGKPNLIQPQNQPQQSLVFNSRYEKTADEAIQALLSHNIAVSSPGYTAAVSINGEKVWAGSVGWANIEKQIAMTPTTQLRVGSTSKLLTSVGLAKLIKQGKLNLDTPIKTYLKDLPNIKWDKITPRQLASHTAGLPHYGQNTEFFGKLTTLKADEHFTNVQDALTLFDDSELLFEPGEKFEYSSLGTVLLSAVMQEAANKNYQIYMQENVLEPLGLKSTTFEAPHNQPKQLASFYWRDEKAPELYKTWMSVDLSHRLAAGGWVSTSQDLVKLGQAFLNDDFIPAKVRDEFWTVQRLNSGIENHQGYGIGWRIHELDLGQGFEKQLYMHHGGVSAGSQSFLMVLPKYHMSIAINANFKTQNFRDFNKVSYELARLFIRALESE</sequence>